<comment type="caution">
    <text evidence="2">The sequence shown here is derived from an EMBL/GenBank/DDBJ whole genome shotgun (WGS) entry which is preliminary data.</text>
</comment>
<organism evidence="2 3">
    <name type="scientific">Rubripirellula obstinata</name>
    <dbReference type="NCBI Taxonomy" id="406547"/>
    <lineage>
        <taxon>Bacteria</taxon>
        <taxon>Pseudomonadati</taxon>
        <taxon>Planctomycetota</taxon>
        <taxon>Planctomycetia</taxon>
        <taxon>Pirellulales</taxon>
        <taxon>Pirellulaceae</taxon>
        <taxon>Rubripirellula</taxon>
    </lineage>
</organism>
<dbReference type="Proteomes" id="UP000322699">
    <property type="component" value="Unassembled WGS sequence"/>
</dbReference>
<dbReference type="AlphaFoldDB" id="A0A5B1CIU9"/>
<gene>
    <name evidence="2" type="ORF">LF1_36310</name>
</gene>
<feature type="transmembrane region" description="Helical" evidence="1">
    <location>
        <begin position="169"/>
        <end position="192"/>
    </location>
</feature>
<keyword evidence="1" id="KW-0812">Transmembrane</keyword>
<evidence type="ECO:0000256" key="1">
    <source>
        <dbReference type="SAM" id="Phobius"/>
    </source>
</evidence>
<feature type="transmembrane region" description="Helical" evidence="1">
    <location>
        <begin position="132"/>
        <end position="157"/>
    </location>
</feature>
<proteinExistence type="predicted"/>
<dbReference type="EMBL" id="VRLW01000001">
    <property type="protein sequence ID" value="KAA1261087.1"/>
    <property type="molecule type" value="Genomic_DNA"/>
</dbReference>
<accession>A0A5B1CIU9</accession>
<dbReference type="RefSeq" id="WP_068258172.1">
    <property type="nucleotide sequence ID" value="NZ_LWSK01000003.1"/>
</dbReference>
<feature type="transmembrane region" description="Helical" evidence="1">
    <location>
        <begin position="26"/>
        <end position="46"/>
    </location>
</feature>
<keyword evidence="1" id="KW-0472">Membrane</keyword>
<keyword evidence="1" id="KW-1133">Transmembrane helix</keyword>
<feature type="transmembrane region" description="Helical" evidence="1">
    <location>
        <begin position="66"/>
        <end position="85"/>
    </location>
</feature>
<name>A0A5B1CIU9_9BACT</name>
<reference evidence="2 3" key="1">
    <citation type="submission" date="2019-08" db="EMBL/GenBank/DDBJ databases">
        <title>Deep-cultivation of Planctomycetes and their phenomic and genomic characterization uncovers novel biology.</title>
        <authorList>
            <person name="Wiegand S."/>
            <person name="Jogler M."/>
            <person name="Boedeker C."/>
            <person name="Pinto D."/>
            <person name="Vollmers J."/>
            <person name="Rivas-Marin E."/>
            <person name="Kohn T."/>
            <person name="Peeters S.H."/>
            <person name="Heuer A."/>
            <person name="Rast P."/>
            <person name="Oberbeckmann S."/>
            <person name="Bunk B."/>
            <person name="Jeske O."/>
            <person name="Meyerdierks A."/>
            <person name="Storesund J.E."/>
            <person name="Kallscheuer N."/>
            <person name="Luecker S."/>
            <person name="Lage O.M."/>
            <person name="Pohl T."/>
            <person name="Merkel B.J."/>
            <person name="Hornburger P."/>
            <person name="Mueller R.-W."/>
            <person name="Bruemmer F."/>
            <person name="Labrenz M."/>
            <person name="Spormann A.M."/>
            <person name="Op Den Camp H."/>
            <person name="Overmann J."/>
            <person name="Amann R."/>
            <person name="Jetten M.S.M."/>
            <person name="Mascher T."/>
            <person name="Medema M.H."/>
            <person name="Devos D.P."/>
            <person name="Kaster A.-K."/>
            <person name="Ovreas L."/>
            <person name="Rohde M."/>
            <person name="Galperin M.Y."/>
            <person name="Jogler C."/>
        </authorList>
    </citation>
    <scope>NUCLEOTIDE SEQUENCE [LARGE SCALE GENOMIC DNA]</scope>
    <source>
        <strain evidence="2 3">LF1</strain>
    </source>
</reference>
<protein>
    <submittedName>
        <fullName evidence="2">Uncharacterized protein</fullName>
    </submittedName>
</protein>
<evidence type="ECO:0000313" key="2">
    <source>
        <dbReference type="EMBL" id="KAA1261087.1"/>
    </source>
</evidence>
<keyword evidence="3" id="KW-1185">Reference proteome</keyword>
<evidence type="ECO:0000313" key="3">
    <source>
        <dbReference type="Proteomes" id="UP000322699"/>
    </source>
</evidence>
<sequence>MKKRASNHSNVDWQWSRQSRKYLWNGFVRIPFLVNVVINASLPWVLFRQRDRLPVWGGPESLHGEMIITAILLPLLTAWICGRTLRRQTLGEAHAIPLPTFRVADEPIATTMSSLRVGFWQAMERVTGEGSWVGGVLFTLVCGPLIYATGWLVVVVYPGPAISIGQLSLVKAVFAGFHGCWVTPLYAMSVLVNTANRRRDD</sequence>